<keyword evidence="10 11" id="KW-0998">Cell outer membrane</keyword>
<evidence type="ECO:0000256" key="2">
    <source>
        <dbReference type="ARBA" id="ARBA00009810"/>
    </source>
</evidence>
<feature type="domain" description="TonB-dependent receptor-like beta-barrel" evidence="14">
    <location>
        <begin position="280"/>
        <end position="674"/>
    </location>
</feature>
<dbReference type="Gene3D" id="2.170.130.10">
    <property type="entry name" value="TonB-dependent receptor, plug domain"/>
    <property type="match status" value="1"/>
</dbReference>
<dbReference type="Gene3D" id="2.40.170.20">
    <property type="entry name" value="TonB-dependent receptor, beta-barrel domain"/>
    <property type="match status" value="1"/>
</dbReference>
<keyword evidence="8 11" id="KW-0472">Membrane</keyword>
<evidence type="ECO:0000256" key="13">
    <source>
        <dbReference type="SAM" id="SignalP"/>
    </source>
</evidence>
<dbReference type="GO" id="GO:0015344">
    <property type="term" value="F:siderophore uptake transmembrane transporter activity"/>
    <property type="evidence" value="ECO:0007669"/>
    <property type="project" value="TreeGrafter"/>
</dbReference>
<keyword evidence="5 11" id="KW-0812">Transmembrane</keyword>
<dbReference type="Pfam" id="PF00593">
    <property type="entry name" value="TonB_dep_Rec_b-barrel"/>
    <property type="match status" value="1"/>
</dbReference>
<sequence>MYPSTFYRVLFVPFALSATAVWAQQAAAPAADMGRVEITSGRDNDTQQRRESTASKIVIGREEIERQGDANLGEILKRMPGITLGGAPGRGGGIRMRGLSQGYTQILLDGQRVPPGFSVESLTPEMIERVEIYRAPTAETGAQAIAGTINIITREGRRGMPTELKVGSSFQGGYASPTASLVKYHDAEQWTANYTLSVNRYAAPDQSENDFTNDVTTRHRVSNSHYEREGMNATARLQLKGDPGETFTLMPFVALSQGRTPGSIQIDQTLPSVSSSSAATENKNHFAVGRLNGQWRRKLSADSSMEWKFNVGGWNSHNEYAQTVATPTAYLPYVLENSHVQDRSANISGKYTNVMGGGHQWVSGTELESVRRTQAVAGQYRNQTGDTDYKANSLRYAMYSQDEWQLTPHWATHLGARYEGLMTEGSTADGDVSNRNSVFTPLLHAMWRPDPDSRDQVRMSLTRSFKTPTMPMLLARRTYTRDAENTRTNPDVMGNPNLKPEIATGLDVAIERYLPQGGVLSASAFHRRVQNLIRYVTPDQRDSLGRYVSSPQNISEAITEGVELEAKFRMDQWIADAPHVDLRSNVSFYRSRVLSIDGPNNRLDQQPDMTANLGADYRLKAVPLTVGGNLNYNPGYTTRLSAEQLTTISQKRVMDVYGLWRVDGSTAWRLTLSNLNPRNYNTSSVYSSAGVVENSSTQNRSWTNVQILLEKKL</sequence>
<evidence type="ECO:0000256" key="4">
    <source>
        <dbReference type="ARBA" id="ARBA00022452"/>
    </source>
</evidence>
<evidence type="ECO:0000259" key="15">
    <source>
        <dbReference type="Pfam" id="PF07715"/>
    </source>
</evidence>
<evidence type="ECO:0000256" key="5">
    <source>
        <dbReference type="ARBA" id="ARBA00022692"/>
    </source>
</evidence>
<keyword evidence="17" id="KW-1185">Reference proteome</keyword>
<dbReference type="InterPro" id="IPR036942">
    <property type="entry name" value="Beta-barrel_TonB_sf"/>
</dbReference>
<evidence type="ECO:0000256" key="3">
    <source>
        <dbReference type="ARBA" id="ARBA00022448"/>
    </source>
</evidence>
<evidence type="ECO:0000256" key="9">
    <source>
        <dbReference type="ARBA" id="ARBA00023170"/>
    </source>
</evidence>
<keyword evidence="7 12" id="KW-0798">TonB box</keyword>
<organism evidence="16 17">
    <name type="scientific">Limnohabitans curvus</name>
    <dbReference type="NCBI Taxonomy" id="323423"/>
    <lineage>
        <taxon>Bacteria</taxon>
        <taxon>Pseudomonadati</taxon>
        <taxon>Pseudomonadota</taxon>
        <taxon>Betaproteobacteria</taxon>
        <taxon>Burkholderiales</taxon>
        <taxon>Comamonadaceae</taxon>
        <taxon>Limnohabitans</taxon>
    </lineage>
</organism>
<comment type="subcellular location">
    <subcellularLocation>
        <location evidence="1 11">Cell outer membrane</location>
        <topology evidence="1 11">Multi-pass membrane protein</topology>
    </subcellularLocation>
</comment>
<evidence type="ECO:0000256" key="6">
    <source>
        <dbReference type="ARBA" id="ARBA00022729"/>
    </source>
</evidence>
<evidence type="ECO:0000256" key="10">
    <source>
        <dbReference type="ARBA" id="ARBA00023237"/>
    </source>
</evidence>
<dbReference type="SUPFAM" id="SSF56935">
    <property type="entry name" value="Porins"/>
    <property type="match status" value="1"/>
</dbReference>
<gene>
    <name evidence="16" type="ORF">B9Z44_02925</name>
</gene>
<dbReference type="PANTHER" id="PTHR30069">
    <property type="entry name" value="TONB-DEPENDENT OUTER MEMBRANE RECEPTOR"/>
    <property type="match status" value="1"/>
</dbReference>
<evidence type="ECO:0000313" key="16">
    <source>
        <dbReference type="EMBL" id="PUE58643.1"/>
    </source>
</evidence>
<dbReference type="Proteomes" id="UP000251341">
    <property type="component" value="Unassembled WGS sequence"/>
</dbReference>
<proteinExistence type="inferred from homology"/>
<keyword evidence="9" id="KW-0675">Receptor</keyword>
<dbReference type="PANTHER" id="PTHR30069:SF29">
    <property type="entry name" value="HEMOGLOBIN AND HEMOGLOBIN-HAPTOGLOBIN-BINDING PROTEIN 1-RELATED"/>
    <property type="match status" value="1"/>
</dbReference>
<dbReference type="CDD" id="cd01347">
    <property type="entry name" value="ligand_gated_channel"/>
    <property type="match status" value="1"/>
</dbReference>
<dbReference type="Pfam" id="PF07715">
    <property type="entry name" value="Plug"/>
    <property type="match status" value="1"/>
</dbReference>
<accession>A0A315EL91</accession>
<dbReference type="AlphaFoldDB" id="A0A315EL91"/>
<dbReference type="GO" id="GO:0044718">
    <property type="term" value="P:siderophore transmembrane transport"/>
    <property type="evidence" value="ECO:0007669"/>
    <property type="project" value="TreeGrafter"/>
</dbReference>
<dbReference type="InterPro" id="IPR012910">
    <property type="entry name" value="Plug_dom"/>
</dbReference>
<dbReference type="GO" id="GO:0009279">
    <property type="term" value="C:cell outer membrane"/>
    <property type="evidence" value="ECO:0007669"/>
    <property type="project" value="UniProtKB-SubCell"/>
</dbReference>
<keyword evidence="3 11" id="KW-0813">Transport</keyword>
<evidence type="ECO:0008006" key="18">
    <source>
        <dbReference type="Google" id="ProtNLM"/>
    </source>
</evidence>
<comment type="caution">
    <text evidence="16">The sequence shown here is derived from an EMBL/GenBank/DDBJ whole genome shotgun (WGS) entry which is preliminary data.</text>
</comment>
<evidence type="ECO:0000256" key="8">
    <source>
        <dbReference type="ARBA" id="ARBA00023136"/>
    </source>
</evidence>
<reference evidence="16 17" key="1">
    <citation type="submission" date="2017-04" db="EMBL/GenBank/DDBJ databases">
        <title>Unexpected and diverse lifestyles within the genus Limnohabitans.</title>
        <authorList>
            <person name="Kasalicky V."/>
            <person name="Mehrshad M."/>
            <person name="Andrei S.-A."/>
            <person name="Salcher M."/>
            <person name="Kratochvilova H."/>
            <person name="Simek K."/>
            <person name="Ghai R."/>
        </authorList>
    </citation>
    <scope>NUCLEOTIDE SEQUENCE [LARGE SCALE GENOMIC DNA]</scope>
    <source>
        <strain evidence="16 17">MWH-C5</strain>
    </source>
</reference>
<evidence type="ECO:0000256" key="12">
    <source>
        <dbReference type="RuleBase" id="RU003357"/>
    </source>
</evidence>
<evidence type="ECO:0000313" key="17">
    <source>
        <dbReference type="Proteomes" id="UP000251341"/>
    </source>
</evidence>
<dbReference type="PROSITE" id="PS52016">
    <property type="entry name" value="TONB_DEPENDENT_REC_3"/>
    <property type="match status" value="1"/>
</dbReference>
<evidence type="ECO:0000256" key="7">
    <source>
        <dbReference type="ARBA" id="ARBA00023077"/>
    </source>
</evidence>
<feature type="domain" description="TonB-dependent receptor plug" evidence="15">
    <location>
        <begin position="49"/>
        <end position="148"/>
    </location>
</feature>
<keyword evidence="4 11" id="KW-1134">Transmembrane beta strand</keyword>
<evidence type="ECO:0000259" key="14">
    <source>
        <dbReference type="Pfam" id="PF00593"/>
    </source>
</evidence>
<dbReference type="InterPro" id="IPR037066">
    <property type="entry name" value="Plug_dom_sf"/>
</dbReference>
<evidence type="ECO:0000256" key="11">
    <source>
        <dbReference type="PROSITE-ProRule" id="PRU01360"/>
    </source>
</evidence>
<comment type="similarity">
    <text evidence="2 11 12">Belongs to the TonB-dependent receptor family.</text>
</comment>
<protein>
    <recommendedName>
        <fullName evidence="18">TonB-dependent receptor</fullName>
    </recommendedName>
</protein>
<dbReference type="EMBL" id="NESP01000001">
    <property type="protein sequence ID" value="PUE58643.1"/>
    <property type="molecule type" value="Genomic_DNA"/>
</dbReference>
<feature type="chain" id="PRO_5016354659" description="TonB-dependent receptor" evidence="13">
    <location>
        <begin position="24"/>
        <end position="713"/>
    </location>
</feature>
<evidence type="ECO:0000256" key="1">
    <source>
        <dbReference type="ARBA" id="ARBA00004571"/>
    </source>
</evidence>
<keyword evidence="6 13" id="KW-0732">Signal</keyword>
<dbReference type="InterPro" id="IPR039426">
    <property type="entry name" value="TonB-dep_rcpt-like"/>
</dbReference>
<feature type="signal peptide" evidence="13">
    <location>
        <begin position="1"/>
        <end position="23"/>
    </location>
</feature>
<name>A0A315EL91_9BURK</name>
<dbReference type="InterPro" id="IPR000531">
    <property type="entry name" value="Beta-barrel_TonB"/>
</dbReference>